<feature type="compositionally biased region" description="Polar residues" evidence="4">
    <location>
        <begin position="568"/>
        <end position="581"/>
    </location>
</feature>
<dbReference type="HOGENOM" id="CLU_416298_0_0_1"/>
<dbReference type="Gene3D" id="2.60.120.200">
    <property type="match status" value="1"/>
</dbReference>
<gene>
    <name evidence="8" type="ORF">K437DRAFT_233200</name>
</gene>
<keyword evidence="1 6" id="KW-0732">Signal</keyword>
<organism evidence="8 9">
    <name type="scientific">Tilletiaria anomala (strain ATCC 24038 / CBS 436.72 / UBC 951)</name>
    <dbReference type="NCBI Taxonomy" id="1037660"/>
    <lineage>
        <taxon>Eukaryota</taxon>
        <taxon>Fungi</taxon>
        <taxon>Dikarya</taxon>
        <taxon>Basidiomycota</taxon>
        <taxon>Ustilaginomycotina</taxon>
        <taxon>Exobasidiomycetes</taxon>
        <taxon>Georgefischeriales</taxon>
        <taxon>Tilletiariaceae</taxon>
        <taxon>Tilletiaria</taxon>
    </lineage>
</organism>
<evidence type="ECO:0000256" key="4">
    <source>
        <dbReference type="SAM" id="MobiDB-lite"/>
    </source>
</evidence>
<feature type="chain" id="PRO_5001632797" evidence="6">
    <location>
        <begin position="30"/>
        <end position="659"/>
    </location>
</feature>
<feature type="compositionally biased region" description="Polar residues" evidence="4">
    <location>
        <begin position="370"/>
        <end position="379"/>
    </location>
</feature>
<evidence type="ECO:0000256" key="6">
    <source>
        <dbReference type="SAM" id="SignalP"/>
    </source>
</evidence>
<dbReference type="InParanoid" id="A0A066WCG1"/>
<feature type="signal peptide" evidence="6">
    <location>
        <begin position="1"/>
        <end position="29"/>
    </location>
</feature>
<dbReference type="GO" id="GO:0008061">
    <property type="term" value="F:chitin binding"/>
    <property type="evidence" value="ECO:0007669"/>
    <property type="project" value="InterPro"/>
</dbReference>
<comment type="caution">
    <text evidence="8">The sequence shown here is derived from an EMBL/GenBank/DDBJ whole genome shotgun (WGS) entry which is preliminary data.</text>
</comment>
<reference evidence="8 9" key="1">
    <citation type="submission" date="2014-05" db="EMBL/GenBank/DDBJ databases">
        <title>Draft genome sequence of a rare smut relative, Tilletiaria anomala UBC 951.</title>
        <authorList>
            <consortium name="DOE Joint Genome Institute"/>
            <person name="Toome M."/>
            <person name="Kuo A."/>
            <person name="Henrissat B."/>
            <person name="Lipzen A."/>
            <person name="Tritt A."/>
            <person name="Yoshinaga Y."/>
            <person name="Zane M."/>
            <person name="Barry K."/>
            <person name="Grigoriev I.V."/>
            <person name="Spatafora J.W."/>
            <person name="Aimea M.C."/>
        </authorList>
    </citation>
    <scope>NUCLEOTIDE SEQUENCE [LARGE SCALE GENOMIC DNA]</scope>
    <source>
        <strain evidence="8 9">UBC 951</strain>
    </source>
</reference>
<keyword evidence="5" id="KW-0472">Membrane</keyword>
<keyword evidence="3" id="KW-0326">Glycosidase</keyword>
<feature type="region of interest" description="Disordered" evidence="4">
    <location>
        <begin position="568"/>
        <end position="641"/>
    </location>
</feature>
<dbReference type="GeneID" id="25262842"/>
<dbReference type="Pfam" id="PF00722">
    <property type="entry name" value="Glyco_hydro_16"/>
    <property type="match status" value="1"/>
</dbReference>
<keyword evidence="2 8" id="KW-0378">Hydrolase</keyword>
<dbReference type="PANTHER" id="PTHR10963">
    <property type="entry name" value="GLYCOSYL HYDROLASE-RELATED"/>
    <property type="match status" value="1"/>
</dbReference>
<keyword evidence="9" id="KW-1185">Reference proteome</keyword>
<feature type="transmembrane region" description="Helical" evidence="5">
    <location>
        <begin position="424"/>
        <end position="446"/>
    </location>
</feature>
<dbReference type="InterPro" id="IPR018371">
    <property type="entry name" value="Chitin-binding_1_CS"/>
</dbReference>
<evidence type="ECO:0000259" key="7">
    <source>
        <dbReference type="PROSITE" id="PS51762"/>
    </source>
</evidence>
<feature type="domain" description="GH16" evidence="7">
    <location>
        <begin position="82"/>
        <end position="292"/>
    </location>
</feature>
<dbReference type="SUPFAM" id="SSF49899">
    <property type="entry name" value="Concanavalin A-like lectins/glucanases"/>
    <property type="match status" value="1"/>
</dbReference>
<evidence type="ECO:0000256" key="5">
    <source>
        <dbReference type="SAM" id="Phobius"/>
    </source>
</evidence>
<dbReference type="STRING" id="1037660.A0A066WCG1"/>
<sequence length="659" mass="69214">MTVSRSSCCRRAWVALCLLVASYVGSAVAQTISCSSASQCPSSAPCCSSGGQCGNGAQFCSGGCNPLSSHSPTSCNPAPVCQTQNITLRPADFNNSNIFMPILSYNGTASTPFTLEYGSLGAGSEGVILQLTNRTQGMLSTTQYMLYGDVEATIRHNAQAGIVAAFIFMSDVKDEIDWEFTTANEQDTQTNTYALGDYNTKQPQTLNQSGTFSVGDWHTYGVNWQPDYIQWKIDGNVVRTLYANSTHGNFPQTPSRLQLSIWAGGSSQNDKGTIAWSGGAIDWGTQEYQQNGYYSHEIKNFYMGCAPQNTGNIATTGSGQGVTSYVYTGQNITGTNRPEFQMSTNPISAISNPSAGGVAGVPGYAGTETPKVTNGNSWDGSGKSMADTVRAASGATTSKQAVDDGSGSNADDSSPLNPHDALKYGVPIVASVIGAIVIWGIALAFWRRSRNKRIAAQSQSGISGGMLGPAGASYSSIGALGTSAGKYSALPRQDMDDDVVPLGAERKGFGYGPAAGPSPAPGMRNVGRGVPIAGVDVAAGGSSGFKFVNNAMSPRQSTESYALGSFASTPRASHSVPSQYQMRGPPAASSPNRAGGPLPPQQMMMQHQAYAPYSPSHTPHSARAHSHYSSHSHQSSLSGGYIVHYGNQHSYSEPRYHGY</sequence>
<dbReference type="EMBL" id="JMSN01000016">
    <property type="protein sequence ID" value="KDN51421.1"/>
    <property type="molecule type" value="Genomic_DNA"/>
</dbReference>
<dbReference type="InterPro" id="IPR050546">
    <property type="entry name" value="Glycosyl_Hydrlase_16"/>
</dbReference>
<dbReference type="GO" id="GO:0004553">
    <property type="term" value="F:hydrolase activity, hydrolyzing O-glycosyl compounds"/>
    <property type="evidence" value="ECO:0007669"/>
    <property type="project" value="InterPro"/>
</dbReference>
<dbReference type="PANTHER" id="PTHR10963:SF22">
    <property type="entry name" value="GLYCOSIDASE CRH2-RELATED"/>
    <property type="match status" value="1"/>
</dbReference>
<dbReference type="GO" id="GO:0009277">
    <property type="term" value="C:fungal-type cell wall"/>
    <property type="evidence" value="ECO:0007669"/>
    <property type="project" value="TreeGrafter"/>
</dbReference>
<evidence type="ECO:0000313" key="8">
    <source>
        <dbReference type="EMBL" id="KDN51421.1"/>
    </source>
</evidence>
<dbReference type="PROSITE" id="PS00026">
    <property type="entry name" value="CHIT_BIND_I_1"/>
    <property type="match status" value="1"/>
</dbReference>
<dbReference type="Proteomes" id="UP000027361">
    <property type="component" value="Unassembled WGS sequence"/>
</dbReference>
<dbReference type="GO" id="GO:0031505">
    <property type="term" value="P:fungal-type cell wall organization"/>
    <property type="evidence" value="ECO:0007669"/>
    <property type="project" value="TreeGrafter"/>
</dbReference>
<dbReference type="RefSeq" id="XP_013244757.1">
    <property type="nucleotide sequence ID" value="XM_013389303.1"/>
</dbReference>
<dbReference type="OrthoDB" id="4781at2759"/>
<feature type="compositionally biased region" description="Basic residues" evidence="4">
    <location>
        <begin position="620"/>
        <end position="630"/>
    </location>
</feature>
<dbReference type="PROSITE" id="PS51762">
    <property type="entry name" value="GH16_2"/>
    <property type="match status" value="1"/>
</dbReference>
<proteinExistence type="predicted"/>
<evidence type="ECO:0000256" key="1">
    <source>
        <dbReference type="ARBA" id="ARBA00022729"/>
    </source>
</evidence>
<evidence type="ECO:0000256" key="2">
    <source>
        <dbReference type="ARBA" id="ARBA00022801"/>
    </source>
</evidence>
<dbReference type="GO" id="GO:0016757">
    <property type="term" value="F:glycosyltransferase activity"/>
    <property type="evidence" value="ECO:0007669"/>
    <property type="project" value="TreeGrafter"/>
</dbReference>
<keyword evidence="5" id="KW-1133">Transmembrane helix</keyword>
<name>A0A066WCG1_TILAU</name>
<evidence type="ECO:0000313" key="9">
    <source>
        <dbReference type="Proteomes" id="UP000027361"/>
    </source>
</evidence>
<dbReference type="InterPro" id="IPR013320">
    <property type="entry name" value="ConA-like_dom_sf"/>
</dbReference>
<accession>A0A066WCG1</accession>
<dbReference type="AlphaFoldDB" id="A0A066WCG1"/>
<evidence type="ECO:0000256" key="3">
    <source>
        <dbReference type="ARBA" id="ARBA00023295"/>
    </source>
</evidence>
<dbReference type="GO" id="GO:0005975">
    <property type="term" value="P:carbohydrate metabolic process"/>
    <property type="evidence" value="ECO:0007669"/>
    <property type="project" value="InterPro"/>
</dbReference>
<keyword evidence="5" id="KW-0812">Transmembrane</keyword>
<protein>
    <submittedName>
        <fullName evidence="8">Glycoside hydrolase family 16 protein</fullName>
    </submittedName>
</protein>
<feature type="compositionally biased region" description="Low complexity" evidence="4">
    <location>
        <begin position="403"/>
        <end position="414"/>
    </location>
</feature>
<dbReference type="InterPro" id="IPR000757">
    <property type="entry name" value="Beta-glucanase-like"/>
</dbReference>
<feature type="region of interest" description="Disordered" evidence="4">
    <location>
        <begin position="361"/>
        <end position="417"/>
    </location>
</feature>